<reference evidence="2" key="3">
    <citation type="journal article" date="2017" name="Nature">
        <title>Genome sequence of the progenitor of the wheat D genome Aegilops tauschii.</title>
        <authorList>
            <person name="Luo M.C."/>
            <person name="Gu Y.Q."/>
            <person name="Puiu D."/>
            <person name="Wang H."/>
            <person name="Twardziok S.O."/>
            <person name="Deal K.R."/>
            <person name="Huo N."/>
            <person name="Zhu T."/>
            <person name="Wang L."/>
            <person name="Wang Y."/>
            <person name="McGuire P.E."/>
            <person name="Liu S."/>
            <person name="Long H."/>
            <person name="Ramasamy R.K."/>
            <person name="Rodriguez J.C."/>
            <person name="Van S.L."/>
            <person name="Yuan L."/>
            <person name="Wang Z."/>
            <person name="Xia Z."/>
            <person name="Xiao L."/>
            <person name="Anderson O.D."/>
            <person name="Ouyang S."/>
            <person name="Liang Y."/>
            <person name="Zimin A.V."/>
            <person name="Pertea G."/>
            <person name="Qi P."/>
            <person name="Bennetzen J.L."/>
            <person name="Dai X."/>
            <person name="Dawson M.W."/>
            <person name="Muller H.G."/>
            <person name="Kugler K."/>
            <person name="Rivarola-Duarte L."/>
            <person name="Spannagl M."/>
            <person name="Mayer K.F.X."/>
            <person name="Lu F.H."/>
            <person name="Bevan M.W."/>
            <person name="Leroy P."/>
            <person name="Li P."/>
            <person name="You F.M."/>
            <person name="Sun Q."/>
            <person name="Liu Z."/>
            <person name="Lyons E."/>
            <person name="Wicker T."/>
            <person name="Salzberg S.L."/>
            <person name="Devos K.M."/>
            <person name="Dvorak J."/>
        </authorList>
    </citation>
    <scope>NUCLEOTIDE SEQUENCE [LARGE SCALE GENOMIC DNA]</scope>
    <source>
        <strain evidence="2">cv. AL8/78</strain>
    </source>
</reference>
<feature type="region of interest" description="Disordered" evidence="1">
    <location>
        <begin position="1"/>
        <end position="49"/>
    </location>
</feature>
<name>A0A453EDA9_AEGTS</name>
<reference evidence="2" key="4">
    <citation type="submission" date="2019-03" db="UniProtKB">
        <authorList>
            <consortium name="EnsemblPlants"/>
        </authorList>
    </citation>
    <scope>IDENTIFICATION</scope>
</reference>
<feature type="compositionally biased region" description="Low complexity" evidence="1">
    <location>
        <begin position="207"/>
        <end position="220"/>
    </location>
</feature>
<feature type="region of interest" description="Disordered" evidence="1">
    <location>
        <begin position="203"/>
        <end position="275"/>
    </location>
</feature>
<dbReference type="Gramene" id="AET3Gv20304500.1">
    <property type="protein sequence ID" value="AET3Gv20304500.1"/>
    <property type="gene ID" value="AET3Gv20304500"/>
</dbReference>
<evidence type="ECO:0000256" key="1">
    <source>
        <dbReference type="SAM" id="MobiDB-lite"/>
    </source>
</evidence>
<accession>A0A453EDA9</accession>
<sequence>KHSSNGTSRARPPFPHRRCRVLGRHGRGGGAARRRRAVPPGGGDRHRGALLVPVPAQGRRRLPRQGVLHLRVLHPRHQEVPQVRRHRRPRDAQARGRRLPRADLPRDDGRVGDRAGRPILVGPVLQGGDQPAEQLLRRHGQAVAVLPRQVLPWPRPHPNLMEFQLRSGGAGPGVRRAAEPGAGGQLLGHGVPDGVVVLDDAQGDQAVVPPGDGRRVPPQQGRRRREPHGRVRAGHQHRQRWPRVQRRRRRAGQQPDRLLPAVLPGPRRRRRAQPRLRAPAPVLARGSTLTFLDREKTIASRAT</sequence>
<reference evidence="2" key="5">
    <citation type="journal article" date="2021" name="G3 (Bethesda)">
        <title>Aegilops tauschii genome assembly Aet v5.0 features greater sequence contiguity and improved annotation.</title>
        <authorList>
            <person name="Wang L."/>
            <person name="Zhu T."/>
            <person name="Rodriguez J.C."/>
            <person name="Deal K.R."/>
            <person name="Dubcovsky J."/>
            <person name="McGuire P.E."/>
            <person name="Lux T."/>
            <person name="Spannagl M."/>
            <person name="Mayer K.F.X."/>
            <person name="Baldrich P."/>
            <person name="Meyers B.C."/>
            <person name="Huo N."/>
            <person name="Gu Y.Q."/>
            <person name="Zhou H."/>
            <person name="Devos K.M."/>
            <person name="Bennetzen J.L."/>
            <person name="Unver T."/>
            <person name="Budak H."/>
            <person name="Gulick P.J."/>
            <person name="Galiba G."/>
            <person name="Kalapos B."/>
            <person name="Nelson D.R."/>
            <person name="Li P."/>
            <person name="You F.M."/>
            <person name="Luo M.C."/>
            <person name="Dvorak J."/>
        </authorList>
    </citation>
    <scope>NUCLEOTIDE SEQUENCE [LARGE SCALE GENOMIC DNA]</scope>
    <source>
        <strain evidence="2">cv. AL8/78</strain>
    </source>
</reference>
<organism evidence="2 3">
    <name type="scientific">Aegilops tauschii subsp. strangulata</name>
    <name type="common">Goatgrass</name>
    <dbReference type="NCBI Taxonomy" id="200361"/>
    <lineage>
        <taxon>Eukaryota</taxon>
        <taxon>Viridiplantae</taxon>
        <taxon>Streptophyta</taxon>
        <taxon>Embryophyta</taxon>
        <taxon>Tracheophyta</taxon>
        <taxon>Spermatophyta</taxon>
        <taxon>Magnoliopsida</taxon>
        <taxon>Liliopsida</taxon>
        <taxon>Poales</taxon>
        <taxon>Poaceae</taxon>
        <taxon>BOP clade</taxon>
        <taxon>Pooideae</taxon>
        <taxon>Triticodae</taxon>
        <taxon>Triticeae</taxon>
        <taxon>Triticinae</taxon>
        <taxon>Aegilops</taxon>
    </lineage>
</organism>
<feature type="compositionally biased region" description="Low complexity" evidence="1">
    <location>
        <begin position="252"/>
        <end position="265"/>
    </location>
</feature>
<feature type="region of interest" description="Disordered" evidence="1">
    <location>
        <begin position="77"/>
        <end position="126"/>
    </location>
</feature>
<evidence type="ECO:0000313" key="3">
    <source>
        <dbReference type="Proteomes" id="UP000015105"/>
    </source>
</evidence>
<dbReference type="EnsemblPlants" id="AET3Gv20304500.1">
    <property type="protein sequence ID" value="AET3Gv20304500.1"/>
    <property type="gene ID" value="AET3Gv20304500"/>
</dbReference>
<feature type="compositionally biased region" description="Basic and acidic residues" evidence="1">
    <location>
        <begin position="90"/>
        <end position="116"/>
    </location>
</feature>
<feature type="region of interest" description="Disordered" evidence="1">
    <location>
        <begin position="169"/>
        <end position="188"/>
    </location>
</feature>
<dbReference type="AlphaFoldDB" id="A0A453EDA9"/>
<reference evidence="3" key="1">
    <citation type="journal article" date="2014" name="Science">
        <title>Ancient hybridizations among the ancestral genomes of bread wheat.</title>
        <authorList>
            <consortium name="International Wheat Genome Sequencing Consortium,"/>
            <person name="Marcussen T."/>
            <person name="Sandve S.R."/>
            <person name="Heier L."/>
            <person name="Spannagl M."/>
            <person name="Pfeifer M."/>
            <person name="Jakobsen K.S."/>
            <person name="Wulff B.B."/>
            <person name="Steuernagel B."/>
            <person name="Mayer K.F."/>
            <person name="Olsen O.A."/>
        </authorList>
    </citation>
    <scope>NUCLEOTIDE SEQUENCE [LARGE SCALE GENOMIC DNA]</scope>
    <source>
        <strain evidence="3">cv. AL8/78</strain>
    </source>
</reference>
<feature type="compositionally biased region" description="Basic residues" evidence="1">
    <location>
        <begin position="221"/>
        <end position="251"/>
    </location>
</feature>
<feature type="compositionally biased region" description="Basic residues" evidence="1">
    <location>
        <begin position="14"/>
        <end position="37"/>
    </location>
</feature>
<protein>
    <submittedName>
        <fullName evidence="2">Uncharacterized protein</fullName>
    </submittedName>
</protein>
<keyword evidence="3" id="KW-1185">Reference proteome</keyword>
<evidence type="ECO:0000313" key="2">
    <source>
        <dbReference type="EnsemblPlants" id="AET3Gv20304500.1"/>
    </source>
</evidence>
<dbReference type="Proteomes" id="UP000015105">
    <property type="component" value="Chromosome 3D"/>
</dbReference>
<reference evidence="3" key="2">
    <citation type="journal article" date="2017" name="Nat. Plants">
        <title>The Aegilops tauschii genome reveals multiple impacts of transposons.</title>
        <authorList>
            <person name="Zhao G."/>
            <person name="Zou C."/>
            <person name="Li K."/>
            <person name="Wang K."/>
            <person name="Li T."/>
            <person name="Gao L."/>
            <person name="Zhang X."/>
            <person name="Wang H."/>
            <person name="Yang Z."/>
            <person name="Liu X."/>
            <person name="Jiang W."/>
            <person name="Mao L."/>
            <person name="Kong X."/>
            <person name="Jiao Y."/>
            <person name="Jia J."/>
        </authorList>
    </citation>
    <scope>NUCLEOTIDE SEQUENCE [LARGE SCALE GENOMIC DNA]</scope>
    <source>
        <strain evidence="3">cv. AL8/78</strain>
    </source>
</reference>
<proteinExistence type="predicted"/>